<comment type="similarity">
    <text evidence="1 4">Belongs to the aldehyde dehydrogenase family.</text>
</comment>
<dbReference type="InterPro" id="IPR016163">
    <property type="entry name" value="Ald_DH_C"/>
</dbReference>
<name>A0A9P7F724_9AGAM</name>
<dbReference type="Pfam" id="PF00171">
    <property type="entry name" value="Aldedh"/>
    <property type="match status" value="2"/>
</dbReference>
<evidence type="ECO:0000256" key="2">
    <source>
        <dbReference type="ARBA" id="ARBA00023002"/>
    </source>
</evidence>
<reference evidence="6" key="1">
    <citation type="journal article" date="2020" name="New Phytol.">
        <title>Comparative genomics reveals dynamic genome evolution in host specialist ectomycorrhizal fungi.</title>
        <authorList>
            <person name="Lofgren L.A."/>
            <person name="Nguyen N.H."/>
            <person name="Vilgalys R."/>
            <person name="Ruytinx J."/>
            <person name="Liao H.L."/>
            <person name="Branco S."/>
            <person name="Kuo A."/>
            <person name="LaButti K."/>
            <person name="Lipzen A."/>
            <person name="Andreopoulos W."/>
            <person name="Pangilinan J."/>
            <person name="Riley R."/>
            <person name="Hundley H."/>
            <person name="Na H."/>
            <person name="Barry K."/>
            <person name="Grigoriev I.V."/>
            <person name="Stajich J.E."/>
            <person name="Kennedy P.G."/>
        </authorList>
    </citation>
    <scope>NUCLEOTIDE SEQUENCE</scope>
    <source>
        <strain evidence="6">FC423</strain>
    </source>
</reference>
<gene>
    <name evidence="6" type="ORF">F5147DRAFT_837296</name>
</gene>
<sequence>MFDPGVSATSLVMCMAQLQATTEDKLTYTHHEPIGVVGQIIPWNFPLLMMAWKLHLINEAGFPPRVVNVISGYGNTVGNAISSHMRIEKVVFTGSTLVGRKIMEAAAKSNLKNVTLELSGKSPNIIFDDADLEQAVNWAAFGIFWNHGQTCCAGLRIFVQEGIYDEFLKHFMEKTRYVQITASRVKESAFSKECELYQSIDIMHPVTGEHNSMLILAHIKYFHVRKDMLTGRCTIPASMPTRFMKFF</sequence>
<dbReference type="Gene3D" id="3.40.309.10">
    <property type="entry name" value="Aldehyde Dehydrogenase, Chain A, domain 2"/>
    <property type="match status" value="1"/>
</dbReference>
<evidence type="ECO:0000256" key="1">
    <source>
        <dbReference type="ARBA" id="ARBA00009986"/>
    </source>
</evidence>
<accession>A0A9P7F724</accession>
<dbReference type="Proteomes" id="UP000823399">
    <property type="component" value="Unassembled WGS sequence"/>
</dbReference>
<dbReference type="InterPro" id="IPR015590">
    <property type="entry name" value="Aldehyde_DH_dom"/>
</dbReference>
<dbReference type="GO" id="GO:0016620">
    <property type="term" value="F:oxidoreductase activity, acting on the aldehyde or oxo group of donors, NAD or NADP as acceptor"/>
    <property type="evidence" value="ECO:0007669"/>
    <property type="project" value="InterPro"/>
</dbReference>
<dbReference type="RefSeq" id="XP_041292440.1">
    <property type="nucleotide sequence ID" value="XM_041444054.1"/>
</dbReference>
<dbReference type="OrthoDB" id="310895at2759"/>
<protein>
    <submittedName>
        <fullName evidence="6">Aldehyde/histidinol dehydrogenase</fullName>
    </submittedName>
</protein>
<evidence type="ECO:0000313" key="6">
    <source>
        <dbReference type="EMBL" id="KAG2107709.1"/>
    </source>
</evidence>
<feature type="active site" evidence="3">
    <location>
        <position position="117"/>
    </location>
</feature>
<feature type="domain" description="Aldehyde dehydrogenase" evidence="5">
    <location>
        <begin position="19"/>
        <end position="54"/>
    </location>
</feature>
<proteinExistence type="inferred from homology"/>
<feature type="domain" description="Aldehyde dehydrogenase" evidence="5">
    <location>
        <begin position="55"/>
        <end position="182"/>
    </location>
</feature>
<dbReference type="PROSITE" id="PS00687">
    <property type="entry name" value="ALDEHYDE_DEHYDR_GLU"/>
    <property type="match status" value="1"/>
</dbReference>
<dbReference type="Gene3D" id="3.40.605.10">
    <property type="entry name" value="Aldehyde Dehydrogenase, Chain A, domain 1"/>
    <property type="match status" value="2"/>
</dbReference>
<evidence type="ECO:0000256" key="4">
    <source>
        <dbReference type="RuleBase" id="RU003345"/>
    </source>
</evidence>
<keyword evidence="7" id="KW-1185">Reference proteome</keyword>
<evidence type="ECO:0000259" key="5">
    <source>
        <dbReference type="Pfam" id="PF00171"/>
    </source>
</evidence>
<organism evidence="6 7">
    <name type="scientific">Suillus discolor</name>
    <dbReference type="NCBI Taxonomy" id="1912936"/>
    <lineage>
        <taxon>Eukaryota</taxon>
        <taxon>Fungi</taxon>
        <taxon>Dikarya</taxon>
        <taxon>Basidiomycota</taxon>
        <taxon>Agaricomycotina</taxon>
        <taxon>Agaricomycetes</taxon>
        <taxon>Agaricomycetidae</taxon>
        <taxon>Boletales</taxon>
        <taxon>Suillineae</taxon>
        <taxon>Suillaceae</taxon>
        <taxon>Suillus</taxon>
    </lineage>
</organism>
<dbReference type="GeneID" id="64706313"/>
<dbReference type="AlphaFoldDB" id="A0A9P7F724"/>
<dbReference type="InterPro" id="IPR016161">
    <property type="entry name" value="Ald_DH/histidinol_DH"/>
</dbReference>
<dbReference type="InterPro" id="IPR029510">
    <property type="entry name" value="Ald_DH_CS_GLU"/>
</dbReference>
<dbReference type="SUPFAM" id="SSF53720">
    <property type="entry name" value="ALDH-like"/>
    <property type="match status" value="1"/>
</dbReference>
<dbReference type="InterPro" id="IPR016162">
    <property type="entry name" value="Ald_DH_N"/>
</dbReference>
<dbReference type="PANTHER" id="PTHR11699">
    <property type="entry name" value="ALDEHYDE DEHYDROGENASE-RELATED"/>
    <property type="match status" value="1"/>
</dbReference>
<dbReference type="EMBL" id="JABBWM010000030">
    <property type="protein sequence ID" value="KAG2107709.1"/>
    <property type="molecule type" value="Genomic_DNA"/>
</dbReference>
<keyword evidence="2 4" id="KW-0560">Oxidoreductase</keyword>
<comment type="caution">
    <text evidence="6">The sequence shown here is derived from an EMBL/GenBank/DDBJ whole genome shotgun (WGS) entry which is preliminary data.</text>
</comment>
<evidence type="ECO:0000313" key="7">
    <source>
        <dbReference type="Proteomes" id="UP000823399"/>
    </source>
</evidence>
<evidence type="ECO:0000256" key="3">
    <source>
        <dbReference type="PROSITE-ProRule" id="PRU10007"/>
    </source>
</evidence>